<name>A0A9P5XMQ1_9AGAR</name>
<dbReference type="Proteomes" id="UP000807342">
    <property type="component" value="Unassembled WGS sequence"/>
</dbReference>
<proteinExistence type="inferred from homology"/>
<dbReference type="InterPro" id="IPR009011">
    <property type="entry name" value="Man6P_isomerase_rcpt-bd_dom_sf"/>
</dbReference>
<evidence type="ECO:0000256" key="3">
    <source>
        <dbReference type="ARBA" id="ARBA00018727"/>
    </source>
</evidence>
<evidence type="ECO:0000256" key="7">
    <source>
        <dbReference type="ARBA" id="ARBA00023157"/>
    </source>
</evidence>
<evidence type="ECO:0000256" key="5">
    <source>
        <dbReference type="ARBA" id="ARBA00022734"/>
    </source>
</evidence>
<evidence type="ECO:0000256" key="2">
    <source>
        <dbReference type="ARBA" id="ARBA00009918"/>
    </source>
</evidence>
<dbReference type="InterPro" id="IPR044865">
    <property type="entry name" value="MRH_dom"/>
</dbReference>
<dbReference type="Pfam" id="PF07915">
    <property type="entry name" value="PRKCSH"/>
    <property type="match status" value="1"/>
</dbReference>
<evidence type="ECO:0000313" key="11">
    <source>
        <dbReference type="EMBL" id="KAF9453222.1"/>
    </source>
</evidence>
<keyword evidence="7" id="KW-1015">Disulfide bond</keyword>
<keyword evidence="12" id="KW-1185">Reference proteome</keyword>
<keyword evidence="6" id="KW-0256">Endoplasmic reticulum</keyword>
<evidence type="ECO:0000256" key="9">
    <source>
        <dbReference type="SAM" id="SignalP"/>
    </source>
</evidence>
<dbReference type="PROSITE" id="PS51914">
    <property type="entry name" value="MRH"/>
    <property type="match status" value="1"/>
</dbReference>
<comment type="subcellular location">
    <subcellularLocation>
        <location evidence="1">Endoplasmic reticulum membrane</location>
        <topology evidence="1">Peripheral membrane protein</topology>
        <orientation evidence="1">Lumenal side</orientation>
    </subcellularLocation>
</comment>
<feature type="region of interest" description="Disordered" evidence="8">
    <location>
        <begin position="433"/>
        <end position="476"/>
    </location>
</feature>
<sequence>MRTLASHLTLALSIHAVVARLLHSLPEDTYAFPKFRVAFLNSLPVLNETVERWLNDGIPGGEFEFLERHRKFTAYSTPLNRREIESGQFQDETFTMDDFAMSDNFTLELMKLGPRDSYVCLIPKPLDNIPPPSTEQPETELTPARSWALLKPLTGTCLYHRHGWFTYSYCHNHEIRQFKELVPQTPRLAGSYVPEEDPEWESYTLGRAPTQPAPGADLTVAEQNAHATNLELAKNAGSRYLVQRWSDGTLCDKTGKNREVEVQFHCSMTMTDSILFVKETKTCSYILVINTPRLCGEPGFKSRRDAAEEAEIRCREVVDTLPQEPLNIPVTDYPVKGTPPRKPNLPPAAAHAERIDNAEDGSGGNQKQEKLVNDLLRQTIEAVMKKNKGNGAKPGEPTEIVIELVDEDDEQSGEVGDKLVDALRAIGYDVRGAEFLNLKPPSKESNSQNTNKDNGRNDDKKRRQRKPADDYARDEL</sequence>
<gene>
    <name evidence="11" type="ORF">P691DRAFT_781706</name>
</gene>
<comment type="similarity">
    <text evidence="2">Belongs to the OS-9 family.</text>
</comment>
<dbReference type="InterPro" id="IPR045149">
    <property type="entry name" value="OS-9-like"/>
</dbReference>
<feature type="signal peptide" evidence="9">
    <location>
        <begin position="1"/>
        <end position="19"/>
    </location>
</feature>
<dbReference type="GO" id="GO:0030246">
    <property type="term" value="F:carbohydrate binding"/>
    <property type="evidence" value="ECO:0007669"/>
    <property type="project" value="UniProtKB-KW"/>
</dbReference>
<dbReference type="SUPFAM" id="SSF50911">
    <property type="entry name" value="Mannose 6-phosphate receptor domain"/>
    <property type="match status" value="1"/>
</dbReference>
<dbReference type="AlphaFoldDB" id="A0A9P5XMQ1"/>
<evidence type="ECO:0000256" key="8">
    <source>
        <dbReference type="SAM" id="MobiDB-lite"/>
    </source>
</evidence>
<dbReference type="PANTHER" id="PTHR15414">
    <property type="entry name" value="OS-9-RELATED"/>
    <property type="match status" value="1"/>
</dbReference>
<organism evidence="11 12">
    <name type="scientific">Macrolepiota fuliginosa MF-IS2</name>
    <dbReference type="NCBI Taxonomy" id="1400762"/>
    <lineage>
        <taxon>Eukaryota</taxon>
        <taxon>Fungi</taxon>
        <taxon>Dikarya</taxon>
        <taxon>Basidiomycota</taxon>
        <taxon>Agaricomycotina</taxon>
        <taxon>Agaricomycetes</taxon>
        <taxon>Agaricomycetidae</taxon>
        <taxon>Agaricales</taxon>
        <taxon>Agaricineae</taxon>
        <taxon>Agaricaceae</taxon>
        <taxon>Macrolepiota</taxon>
    </lineage>
</organism>
<evidence type="ECO:0000256" key="6">
    <source>
        <dbReference type="ARBA" id="ARBA00022824"/>
    </source>
</evidence>
<keyword evidence="4 9" id="KW-0732">Signal</keyword>
<dbReference type="GO" id="GO:0005788">
    <property type="term" value="C:endoplasmic reticulum lumen"/>
    <property type="evidence" value="ECO:0007669"/>
    <property type="project" value="TreeGrafter"/>
</dbReference>
<keyword evidence="5" id="KW-0430">Lectin</keyword>
<dbReference type="EMBL" id="MU151063">
    <property type="protein sequence ID" value="KAF9453222.1"/>
    <property type="molecule type" value="Genomic_DNA"/>
</dbReference>
<evidence type="ECO:0000313" key="12">
    <source>
        <dbReference type="Proteomes" id="UP000807342"/>
    </source>
</evidence>
<dbReference type="Gene3D" id="2.70.130.10">
    <property type="entry name" value="Mannose-6-phosphate receptor binding domain"/>
    <property type="match status" value="1"/>
</dbReference>
<evidence type="ECO:0000256" key="4">
    <source>
        <dbReference type="ARBA" id="ARBA00022729"/>
    </source>
</evidence>
<dbReference type="OrthoDB" id="448954at2759"/>
<feature type="domain" description="MRH" evidence="10">
    <location>
        <begin position="155"/>
        <end position="297"/>
    </location>
</feature>
<accession>A0A9P5XMQ1</accession>
<dbReference type="InterPro" id="IPR012913">
    <property type="entry name" value="OS9-like_dom"/>
</dbReference>
<feature type="chain" id="PRO_5040402978" description="Protein OS-9 homolog" evidence="9">
    <location>
        <begin position="20"/>
        <end position="476"/>
    </location>
</feature>
<protein>
    <recommendedName>
        <fullName evidence="3">Protein OS-9 homolog</fullName>
    </recommendedName>
</protein>
<feature type="compositionally biased region" description="Polar residues" evidence="8">
    <location>
        <begin position="443"/>
        <end position="452"/>
    </location>
</feature>
<feature type="region of interest" description="Disordered" evidence="8">
    <location>
        <begin position="328"/>
        <end position="350"/>
    </location>
</feature>
<dbReference type="GO" id="GO:0005789">
    <property type="term" value="C:endoplasmic reticulum membrane"/>
    <property type="evidence" value="ECO:0007669"/>
    <property type="project" value="UniProtKB-SubCell"/>
</dbReference>
<dbReference type="GO" id="GO:0030970">
    <property type="term" value="P:retrograde protein transport, ER to cytosol"/>
    <property type="evidence" value="ECO:0007669"/>
    <property type="project" value="TreeGrafter"/>
</dbReference>
<dbReference type="PANTHER" id="PTHR15414:SF0">
    <property type="entry name" value="ENDOPLASMIC RETICULUM LECTIN 1"/>
    <property type="match status" value="1"/>
</dbReference>
<comment type="caution">
    <text evidence="11">The sequence shown here is derived from an EMBL/GenBank/DDBJ whole genome shotgun (WGS) entry which is preliminary data.</text>
</comment>
<dbReference type="GO" id="GO:0030968">
    <property type="term" value="P:endoplasmic reticulum unfolded protein response"/>
    <property type="evidence" value="ECO:0007669"/>
    <property type="project" value="InterPro"/>
</dbReference>
<evidence type="ECO:0000259" key="10">
    <source>
        <dbReference type="PROSITE" id="PS51914"/>
    </source>
</evidence>
<reference evidence="11" key="1">
    <citation type="submission" date="2020-11" db="EMBL/GenBank/DDBJ databases">
        <authorList>
            <consortium name="DOE Joint Genome Institute"/>
            <person name="Ahrendt S."/>
            <person name="Riley R."/>
            <person name="Andreopoulos W."/>
            <person name="Labutti K."/>
            <person name="Pangilinan J."/>
            <person name="Ruiz-Duenas F.J."/>
            <person name="Barrasa J.M."/>
            <person name="Sanchez-Garcia M."/>
            <person name="Camarero S."/>
            <person name="Miyauchi S."/>
            <person name="Serrano A."/>
            <person name="Linde D."/>
            <person name="Babiker R."/>
            <person name="Drula E."/>
            <person name="Ayuso-Fernandez I."/>
            <person name="Pacheco R."/>
            <person name="Padilla G."/>
            <person name="Ferreira P."/>
            <person name="Barriuso J."/>
            <person name="Kellner H."/>
            <person name="Castanera R."/>
            <person name="Alfaro M."/>
            <person name="Ramirez L."/>
            <person name="Pisabarro A.G."/>
            <person name="Kuo A."/>
            <person name="Tritt A."/>
            <person name="Lipzen A."/>
            <person name="He G."/>
            <person name="Yan M."/>
            <person name="Ng V."/>
            <person name="Cullen D."/>
            <person name="Martin F."/>
            <person name="Rosso M.-N."/>
            <person name="Henrissat B."/>
            <person name="Hibbett D."/>
            <person name="Martinez A.T."/>
            <person name="Grigoriev I.V."/>
        </authorList>
    </citation>
    <scope>NUCLEOTIDE SEQUENCE</scope>
    <source>
        <strain evidence="11">MF-IS2</strain>
    </source>
</reference>
<feature type="compositionally biased region" description="Basic and acidic residues" evidence="8">
    <location>
        <begin position="453"/>
        <end position="476"/>
    </location>
</feature>
<evidence type="ECO:0000256" key="1">
    <source>
        <dbReference type="ARBA" id="ARBA00004367"/>
    </source>
</evidence>